<name>A0ABU2BCQ6_9CORY</name>
<protein>
    <submittedName>
        <fullName evidence="11">Membrane protein YedE/YeeE/TusA-related sulfurtransferase</fullName>
    </submittedName>
</protein>
<dbReference type="EMBL" id="JAVDYF010000001">
    <property type="protein sequence ID" value="MDR7355528.1"/>
    <property type="molecule type" value="Genomic_DNA"/>
</dbReference>
<reference evidence="11 12" key="1">
    <citation type="submission" date="2023-07" db="EMBL/GenBank/DDBJ databases">
        <title>Sequencing the genomes of 1000 actinobacteria strains.</title>
        <authorList>
            <person name="Klenk H.-P."/>
        </authorList>
    </citation>
    <scope>NUCLEOTIDE SEQUENCE [LARGE SCALE GENOMIC DNA]</scope>
    <source>
        <strain evidence="11 12">DSM 44508</strain>
    </source>
</reference>
<comment type="caution">
    <text evidence="11">The sequence shown here is derived from an EMBL/GenBank/DDBJ whole genome shotgun (WGS) entry which is preliminary data.</text>
</comment>
<keyword evidence="2" id="KW-0813">Transport</keyword>
<proteinExistence type="inferred from homology"/>
<keyword evidence="5 9" id="KW-0812">Transmembrane</keyword>
<feature type="transmembrane region" description="Helical" evidence="9">
    <location>
        <begin position="39"/>
        <end position="62"/>
    </location>
</feature>
<evidence type="ECO:0000256" key="4">
    <source>
        <dbReference type="ARBA" id="ARBA00022519"/>
    </source>
</evidence>
<dbReference type="PROSITE" id="PS01148">
    <property type="entry name" value="UPF0033"/>
    <property type="match status" value="1"/>
</dbReference>
<dbReference type="InterPro" id="IPR001455">
    <property type="entry name" value="TusA-like"/>
</dbReference>
<evidence type="ECO:0000313" key="11">
    <source>
        <dbReference type="EMBL" id="MDR7355528.1"/>
    </source>
</evidence>
<keyword evidence="6 9" id="KW-1133">Transmembrane helix</keyword>
<evidence type="ECO:0000256" key="3">
    <source>
        <dbReference type="ARBA" id="ARBA00022475"/>
    </source>
</evidence>
<dbReference type="RefSeq" id="WP_277104366.1">
    <property type="nucleotide sequence ID" value="NZ_BAAAJS010000010.1"/>
</dbReference>
<accession>A0ABU2BCQ6</accession>
<dbReference type="InterPro" id="IPR007272">
    <property type="entry name" value="Sulf_transp_TsuA/YedE"/>
</dbReference>
<feature type="transmembrane region" description="Helical" evidence="9">
    <location>
        <begin position="304"/>
        <end position="328"/>
    </location>
</feature>
<keyword evidence="3" id="KW-1003">Cell membrane</keyword>
<dbReference type="CDD" id="cd00291">
    <property type="entry name" value="SirA_YedF_YeeD"/>
    <property type="match status" value="1"/>
</dbReference>
<feature type="transmembrane region" description="Helical" evidence="9">
    <location>
        <begin position="241"/>
        <end position="260"/>
    </location>
</feature>
<keyword evidence="4" id="KW-0997">Cell inner membrane</keyword>
<evidence type="ECO:0000256" key="1">
    <source>
        <dbReference type="ARBA" id="ARBA00004429"/>
    </source>
</evidence>
<feature type="transmembrane region" description="Helical" evidence="9">
    <location>
        <begin position="151"/>
        <end position="168"/>
    </location>
</feature>
<evidence type="ECO:0000259" key="10">
    <source>
        <dbReference type="PROSITE" id="PS01148"/>
    </source>
</evidence>
<evidence type="ECO:0000256" key="9">
    <source>
        <dbReference type="SAM" id="Phobius"/>
    </source>
</evidence>
<feature type="transmembrane region" description="Helical" evidence="9">
    <location>
        <begin position="272"/>
        <end position="292"/>
    </location>
</feature>
<feature type="transmembrane region" description="Helical" evidence="9">
    <location>
        <begin position="189"/>
        <end position="208"/>
    </location>
</feature>
<dbReference type="Proteomes" id="UP001183619">
    <property type="component" value="Unassembled WGS sequence"/>
</dbReference>
<comment type="subcellular location">
    <subcellularLocation>
        <location evidence="1">Cell inner membrane</location>
        <topology evidence="1">Multi-pass membrane protein</topology>
    </subcellularLocation>
</comment>
<evidence type="ECO:0000313" key="12">
    <source>
        <dbReference type="Proteomes" id="UP001183619"/>
    </source>
</evidence>
<feature type="domain" description="UPF0033" evidence="10">
    <location>
        <begin position="388"/>
        <end position="412"/>
    </location>
</feature>
<evidence type="ECO:0000256" key="2">
    <source>
        <dbReference type="ARBA" id="ARBA00022448"/>
    </source>
</evidence>
<feature type="transmembrane region" description="Helical" evidence="9">
    <location>
        <begin position="104"/>
        <end position="131"/>
    </location>
</feature>
<dbReference type="Pfam" id="PF01206">
    <property type="entry name" value="TusA"/>
    <property type="match status" value="1"/>
</dbReference>
<evidence type="ECO:0000256" key="6">
    <source>
        <dbReference type="ARBA" id="ARBA00022989"/>
    </source>
</evidence>
<sequence length="459" mass="47848">MIITGLIVGLVLGALMQRGRFCVTGMLRDIFLTKTWRSFVALLIVISVHAIGLTALDSAGIISTSVDTFAPIAVVIGGFIFGLGIVLAGGCASGTWYRSGEGLVGSWVALIAYAVTSAAMKTGALSGFNAWLRGFTVDATTIPESLGVSPWYFVIGLSLLTAYAVVNYRNRASSQVKGDLGVRGWRRPLHQYTAGLLIGIVGVIAWPLSGAAGRDSGLGITGPSANLTNFIVSGDLKYLDWGVLLVLGILVGAHFSARAAGEFRVRVPDPQAAVRALVGGVLMGVGACLAGGCTVGNGMVETSLFGYQGWVALLAIGLGVGAAAKLWLKPTAQSVALQRSTEEQPVRPVDHDRIARQYGSVATAPVALKVAAPSQAGVRQLAAGVYALDTVGAICPFPLIDAKNAMSRLEAGEKLVIDFDCTQATDSIPQWAADNGHKIENFHQTQAAGWQLTVVKGEN</sequence>
<dbReference type="InterPro" id="IPR036868">
    <property type="entry name" value="TusA-like_sf"/>
</dbReference>
<evidence type="ECO:0000256" key="5">
    <source>
        <dbReference type="ARBA" id="ARBA00022692"/>
    </source>
</evidence>
<feature type="transmembrane region" description="Helical" evidence="9">
    <location>
        <begin position="68"/>
        <end position="92"/>
    </location>
</feature>
<evidence type="ECO:0000256" key="8">
    <source>
        <dbReference type="ARBA" id="ARBA00035655"/>
    </source>
</evidence>
<dbReference type="Pfam" id="PF04143">
    <property type="entry name" value="Sulf_transp"/>
    <property type="match status" value="1"/>
</dbReference>
<dbReference type="PANTHER" id="PTHR30574:SF1">
    <property type="entry name" value="SULPHUR TRANSPORT DOMAIN-CONTAINING PROTEIN"/>
    <property type="match status" value="1"/>
</dbReference>
<keyword evidence="12" id="KW-1185">Reference proteome</keyword>
<gene>
    <name evidence="11" type="ORF">J2S37_002066</name>
</gene>
<evidence type="ECO:0000256" key="7">
    <source>
        <dbReference type="ARBA" id="ARBA00023136"/>
    </source>
</evidence>
<organism evidence="11 12">
    <name type="scientific">Corynebacterium felinum</name>
    <dbReference type="NCBI Taxonomy" id="131318"/>
    <lineage>
        <taxon>Bacteria</taxon>
        <taxon>Bacillati</taxon>
        <taxon>Actinomycetota</taxon>
        <taxon>Actinomycetes</taxon>
        <taxon>Mycobacteriales</taxon>
        <taxon>Corynebacteriaceae</taxon>
        <taxon>Corynebacterium</taxon>
    </lineage>
</organism>
<comment type="similarity">
    <text evidence="8">Belongs to the TsuA/YedE (TC 9.B.102) family.</text>
</comment>
<keyword evidence="7 9" id="KW-0472">Membrane</keyword>
<dbReference type="Gene3D" id="3.30.110.40">
    <property type="entry name" value="TusA-like domain"/>
    <property type="match status" value="1"/>
</dbReference>
<dbReference type="SUPFAM" id="SSF64307">
    <property type="entry name" value="SirA-like"/>
    <property type="match status" value="1"/>
</dbReference>
<dbReference type="PANTHER" id="PTHR30574">
    <property type="entry name" value="INNER MEMBRANE PROTEIN YEDE"/>
    <property type="match status" value="1"/>
</dbReference>